<evidence type="ECO:0000259" key="1">
    <source>
        <dbReference type="Pfam" id="PF12275"/>
    </source>
</evidence>
<protein>
    <recommendedName>
        <fullName evidence="1">DUF3616 domain-containing protein</fullName>
    </recommendedName>
</protein>
<dbReference type="EMBL" id="SFBF01000284">
    <property type="protein sequence ID" value="TRU45206.1"/>
    <property type="molecule type" value="Genomic_DNA"/>
</dbReference>
<accession>A0A552FER9</accession>
<sequence length="352" mass="38605">MKTYTVHHLFQLLLGLSLTLFLSLIFPIAHIKAENLLGKYPVCEPSAVVQVTCSESGGNCLLVADNEQKDVLFLYPVSSSQLDSTRQSQLALEKNINDIEAIAKLDNNRVLLFGSHSRNNKCEIKANRQRFVQAQLSGNQLKTIGKLIQSPPINSQVLFQYLDVNSNKIISAVSRAIDEAETQADQSLGDKNRCEQANAFNAEGAVAIPDPLSLEKFKIWIGLRSPVVTLDANNYAVLLSMANLDNYQFDGATLLDLGGRGIREITFDNNQIWGIAGGPKDGQDNFVFWKLSAEDLKPNTILKPEILRELPQSSEGLAIVDGTAYILIDGDSGESGNHCAVPAKFMQFTVPN</sequence>
<evidence type="ECO:0000313" key="2">
    <source>
        <dbReference type="EMBL" id="TRU45206.1"/>
    </source>
</evidence>
<dbReference type="AlphaFoldDB" id="A0A552FER9"/>
<dbReference type="Proteomes" id="UP000320293">
    <property type="component" value="Unassembled WGS sequence"/>
</dbReference>
<comment type="caution">
    <text evidence="2">The sequence shown here is derived from an EMBL/GenBank/DDBJ whole genome shotgun (WGS) entry which is preliminary data.</text>
</comment>
<dbReference type="Pfam" id="PF12275">
    <property type="entry name" value="DUF3616"/>
    <property type="match status" value="1"/>
</dbReference>
<evidence type="ECO:0000313" key="3">
    <source>
        <dbReference type="Proteomes" id="UP000320293"/>
    </source>
</evidence>
<name>A0A552FER9_MICAE</name>
<feature type="domain" description="DUF3616" evidence="1">
    <location>
        <begin position="94"/>
        <end position="291"/>
    </location>
</feature>
<dbReference type="InterPro" id="IPR022060">
    <property type="entry name" value="DUF3616"/>
</dbReference>
<gene>
    <name evidence="2" type="ORF">EWV91_15080</name>
</gene>
<organism evidence="2 3">
    <name type="scientific">Microcystis aeruginosa Ma_QC_Ca_00000000_S207</name>
    <dbReference type="NCBI Taxonomy" id="2486251"/>
    <lineage>
        <taxon>Bacteria</taxon>
        <taxon>Bacillati</taxon>
        <taxon>Cyanobacteriota</taxon>
        <taxon>Cyanophyceae</taxon>
        <taxon>Oscillatoriophycideae</taxon>
        <taxon>Chroococcales</taxon>
        <taxon>Microcystaceae</taxon>
        <taxon>Microcystis</taxon>
    </lineage>
</organism>
<proteinExistence type="predicted"/>
<reference evidence="2 3" key="1">
    <citation type="submission" date="2019-01" db="EMBL/GenBank/DDBJ databases">
        <title>Coherence of Microcystis species and biogeography revealed through population genomics.</title>
        <authorList>
            <person name="Perez-Carrascal O.M."/>
            <person name="Terrat Y."/>
            <person name="Giani A."/>
            <person name="Fortin N."/>
            <person name="Tromas N."/>
            <person name="Shapiro B.J."/>
        </authorList>
    </citation>
    <scope>NUCLEOTIDE SEQUENCE [LARGE SCALE GENOMIC DNA]</scope>
    <source>
        <strain evidence="2">Ma_QC_Ca_00000000_S207</strain>
    </source>
</reference>